<dbReference type="GeneID" id="40084453"/>
<dbReference type="Proteomes" id="UP000221260">
    <property type="component" value="Genome"/>
</dbReference>
<name>A0A218MA38_9CAUD</name>
<evidence type="ECO:0000313" key="1">
    <source>
        <dbReference type="EMBL" id="ASD53853.1"/>
    </source>
</evidence>
<dbReference type="RefSeq" id="YP_009608431.1">
    <property type="nucleotide sequence ID" value="NC_041990.1"/>
</dbReference>
<accession>A0A218MA38</accession>
<dbReference type="Pfam" id="PF03197">
    <property type="entry name" value="FRD2"/>
    <property type="match status" value="1"/>
</dbReference>
<protein>
    <recommendedName>
        <fullName evidence="3">FRD2 protein</fullName>
    </recommendedName>
</protein>
<reference evidence="1 2" key="1">
    <citation type="submission" date="2017-05" db="EMBL/GenBank/DDBJ databases">
        <title>Complete genome sequence of Escherichia phage ST0.</title>
        <authorList>
            <person name="Liu X."/>
            <person name="Liu H."/>
            <person name="Li J."/>
        </authorList>
    </citation>
    <scope>NUCLEOTIDE SEQUENCE [LARGE SCALE GENOMIC DNA]</scope>
</reference>
<organism evidence="1 2">
    <name type="scientific">Escherichia phage ST0</name>
    <dbReference type="NCBI Taxonomy" id="2005047"/>
    <lineage>
        <taxon>Viruses</taxon>
        <taxon>Duplodnaviria</taxon>
        <taxon>Heunggongvirae</taxon>
        <taxon>Uroviricota</taxon>
        <taxon>Caudoviricetes</taxon>
        <taxon>Pantevenvirales</taxon>
        <taxon>Straboviridae</taxon>
        <taxon>Tevenvirinae</taxon>
        <taxon>Mosigvirus</taxon>
        <taxon>Mosigvirus JS09</taxon>
    </lineage>
</organism>
<dbReference type="InterPro" id="IPR004885">
    <property type="entry name" value="FRD2"/>
</dbReference>
<evidence type="ECO:0000313" key="2">
    <source>
        <dbReference type="Proteomes" id="UP000221260"/>
    </source>
</evidence>
<evidence type="ECO:0008006" key="3">
    <source>
        <dbReference type="Google" id="ProtNLM"/>
    </source>
</evidence>
<dbReference type="KEGG" id="vg:40084453"/>
<sequence>MEIGKSYIINPLFKDDFVQEAPHNNAKMLKLIELHGPSFVVNGMEPDYDGDTPNVVSVTMEDGTVCSAGGEIETYFEIYPDEFKYFIEYFTEVTLEKPQPTNEGITLGVTKIHCIVDETNVDEIIKLLQKTFKK</sequence>
<proteinExistence type="predicted"/>
<dbReference type="EMBL" id="MF044457">
    <property type="protein sequence ID" value="ASD53853.1"/>
    <property type="molecule type" value="Genomic_DNA"/>
</dbReference>